<evidence type="ECO:0000313" key="5">
    <source>
        <dbReference type="Proteomes" id="UP000321577"/>
    </source>
</evidence>
<feature type="compositionally biased region" description="Low complexity" evidence="2">
    <location>
        <begin position="150"/>
        <end position="173"/>
    </location>
</feature>
<evidence type="ECO:0000256" key="3">
    <source>
        <dbReference type="SAM" id="Phobius"/>
    </source>
</evidence>
<protein>
    <submittedName>
        <fullName evidence="4">Uncharacterized protein</fullName>
    </submittedName>
</protein>
<dbReference type="OrthoDB" id="192198at2"/>
<dbReference type="RefSeq" id="WP_146851082.1">
    <property type="nucleotide sequence ID" value="NZ_BKAG01000018.1"/>
</dbReference>
<proteinExistence type="predicted"/>
<reference evidence="4 5" key="1">
    <citation type="submission" date="2019-07" db="EMBL/GenBank/DDBJ databases">
        <title>Whole genome shotgun sequence of Brevifollis gellanilyticus NBRC 108608.</title>
        <authorList>
            <person name="Hosoyama A."/>
            <person name="Uohara A."/>
            <person name="Ohji S."/>
            <person name="Ichikawa N."/>
        </authorList>
    </citation>
    <scope>NUCLEOTIDE SEQUENCE [LARGE SCALE GENOMIC DNA]</scope>
    <source>
        <strain evidence="4 5">NBRC 108608</strain>
    </source>
</reference>
<feature type="coiled-coil region" evidence="1">
    <location>
        <begin position="41"/>
        <end position="82"/>
    </location>
</feature>
<dbReference type="AlphaFoldDB" id="A0A512M9T9"/>
<feature type="transmembrane region" description="Helical" evidence="3">
    <location>
        <begin position="12"/>
        <end position="31"/>
    </location>
</feature>
<evidence type="ECO:0000313" key="4">
    <source>
        <dbReference type="EMBL" id="GEP43508.1"/>
    </source>
</evidence>
<keyword evidence="3" id="KW-1133">Transmembrane helix</keyword>
<accession>A0A512M9T9</accession>
<name>A0A512M9T9_9BACT</name>
<evidence type="ECO:0000256" key="2">
    <source>
        <dbReference type="SAM" id="MobiDB-lite"/>
    </source>
</evidence>
<feature type="region of interest" description="Disordered" evidence="2">
    <location>
        <begin position="125"/>
        <end position="173"/>
    </location>
</feature>
<sequence length="173" mass="19043">MLEIFSNPFYTFCMGLGLGAVFLVMAVINHWKTKGEFRRYKTHLSDKLELEARQMQETNKEKTRLSGENESLRVQIARLNERPDNKLSRELEILARAEKHMMINAPGFAPAWELAKASAMSQLESEEKGSSFPQKIFRKLIGSGSGSNGTGPTSLPEASVSSGKSSSTSTAAA</sequence>
<dbReference type="EMBL" id="BKAG01000018">
    <property type="protein sequence ID" value="GEP43508.1"/>
    <property type="molecule type" value="Genomic_DNA"/>
</dbReference>
<dbReference type="Proteomes" id="UP000321577">
    <property type="component" value="Unassembled WGS sequence"/>
</dbReference>
<evidence type="ECO:0000256" key="1">
    <source>
        <dbReference type="SAM" id="Coils"/>
    </source>
</evidence>
<keyword evidence="3" id="KW-0472">Membrane</keyword>
<organism evidence="4 5">
    <name type="scientific">Brevifollis gellanilyticus</name>
    <dbReference type="NCBI Taxonomy" id="748831"/>
    <lineage>
        <taxon>Bacteria</taxon>
        <taxon>Pseudomonadati</taxon>
        <taxon>Verrucomicrobiota</taxon>
        <taxon>Verrucomicrobiia</taxon>
        <taxon>Verrucomicrobiales</taxon>
        <taxon>Verrucomicrobiaceae</taxon>
    </lineage>
</organism>
<keyword evidence="3" id="KW-0812">Transmembrane</keyword>
<keyword evidence="5" id="KW-1185">Reference proteome</keyword>
<comment type="caution">
    <text evidence="4">The sequence shown here is derived from an EMBL/GenBank/DDBJ whole genome shotgun (WGS) entry which is preliminary data.</text>
</comment>
<gene>
    <name evidence="4" type="ORF">BGE01nite_27990</name>
</gene>
<keyword evidence="1" id="KW-0175">Coiled coil</keyword>